<dbReference type="Pfam" id="PF14432">
    <property type="entry name" value="DYW_deaminase"/>
    <property type="match status" value="1"/>
</dbReference>
<dbReference type="PANTHER" id="PTHR47926:SF382">
    <property type="entry name" value="PENTACOTRIPEPTIDE-REPEAT REGION OF PRORP DOMAIN-CONTAINING PROTEIN"/>
    <property type="match status" value="1"/>
</dbReference>
<name>A0A9D4ZK28_ADICA</name>
<feature type="domain" description="DYW" evidence="3">
    <location>
        <begin position="880"/>
        <end position="954"/>
    </location>
</feature>
<dbReference type="GO" id="GO:0003729">
    <property type="term" value="F:mRNA binding"/>
    <property type="evidence" value="ECO:0007669"/>
    <property type="project" value="UniProtKB-ARBA"/>
</dbReference>
<dbReference type="NCBIfam" id="TIGR00756">
    <property type="entry name" value="PPR"/>
    <property type="match status" value="5"/>
</dbReference>
<accession>A0A9D4ZK28</accession>
<dbReference type="Pfam" id="PF13041">
    <property type="entry name" value="PPR_2"/>
    <property type="match status" value="4"/>
</dbReference>
<feature type="repeat" description="PPR" evidence="2">
    <location>
        <begin position="549"/>
        <end position="583"/>
    </location>
</feature>
<proteinExistence type="predicted"/>
<keyword evidence="5" id="KW-1185">Reference proteome</keyword>
<feature type="repeat" description="PPR" evidence="2">
    <location>
        <begin position="448"/>
        <end position="482"/>
    </location>
</feature>
<dbReference type="FunFam" id="1.25.40.10:FF:000031">
    <property type="entry name" value="Pentatricopeptide repeat-containing protein mitochondrial"/>
    <property type="match status" value="1"/>
</dbReference>
<dbReference type="FunFam" id="1.25.40.10:FF:000090">
    <property type="entry name" value="Pentatricopeptide repeat-containing protein, chloroplastic"/>
    <property type="match status" value="1"/>
</dbReference>
<dbReference type="SUPFAM" id="SSF48452">
    <property type="entry name" value="TPR-like"/>
    <property type="match status" value="1"/>
</dbReference>
<dbReference type="AlphaFoldDB" id="A0A9D4ZK28"/>
<dbReference type="GO" id="GO:0008270">
    <property type="term" value="F:zinc ion binding"/>
    <property type="evidence" value="ECO:0007669"/>
    <property type="project" value="InterPro"/>
</dbReference>
<dbReference type="EMBL" id="JABFUD020000009">
    <property type="protein sequence ID" value="KAI5075775.1"/>
    <property type="molecule type" value="Genomic_DNA"/>
</dbReference>
<protein>
    <recommendedName>
        <fullName evidence="3">DYW domain-containing protein</fullName>
    </recommendedName>
</protein>
<dbReference type="PANTHER" id="PTHR47926">
    <property type="entry name" value="PENTATRICOPEPTIDE REPEAT-CONTAINING PROTEIN"/>
    <property type="match status" value="1"/>
</dbReference>
<dbReference type="PROSITE" id="PS51375">
    <property type="entry name" value="PPR"/>
    <property type="match status" value="7"/>
</dbReference>
<gene>
    <name evidence="4" type="ORF">GOP47_0009851</name>
</gene>
<dbReference type="FunFam" id="1.25.40.10:FF:000073">
    <property type="entry name" value="Pentatricopeptide repeat-containing protein chloroplastic"/>
    <property type="match status" value="2"/>
</dbReference>
<organism evidence="4 5">
    <name type="scientific">Adiantum capillus-veneris</name>
    <name type="common">Maidenhair fern</name>
    <dbReference type="NCBI Taxonomy" id="13818"/>
    <lineage>
        <taxon>Eukaryota</taxon>
        <taxon>Viridiplantae</taxon>
        <taxon>Streptophyta</taxon>
        <taxon>Embryophyta</taxon>
        <taxon>Tracheophyta</taxon>
        <taxon>Polypodiopsida</taxon>
        <taxon>Polypodiidae</taxon>
        <taxon>Polypodiales</taxon>
        <taxon>Pteridineae</taxon>
        <taxon>Pteridaceae</taxon>
        <taxon>Vittarioideae</taxon>
        <taxon>Adiantum</taxon>
    </lineage>
</organism>
<dbReference type="GO" id="GO:0009451">
    <property type="term" value="P:RNA modification"/>
    <property type="evidence" value="ECO:0007669"/>
    <property type="project" value="InterPro"/>
</dbReference>
<dbReference type="Proteomes" id="UP000886520">
    <property type="component" value="Chromosome 9"/>
</dbReference>
<feature type="repeat" description="PPR" evidence="2">
    <location>
        <begin position="347"/>
        <end position="381"/>
    </location>
</feature>
<dbReference type="InterPro" id="IPR032867">
    <property type="entry name" value="DYW_dom"/>
</dbReference>
<dbReference type="InterPro" id="IPR011990">
    <property type="entry name" value="TPR-like_helical_dom_sf"/>
</dbReference>
<evidence type="ECO:0000313" key="4">
    <source>
        <dbReference type="EMBL" id="KAI5075775.1"/>
    </source>
</evidence>
<feature type="repeat" description="PPR" evidence="2">
    <location>
        <begin position="619"/>
        <end position="649"/>
    </location>
</feature>
<dbReference type="OrthoDB" id="185373at2759"/>
<dbReference type="Gene3D" id="1.25.40.10">
    <property type="entry name" value="Tetratricopeptide repeat domain"/>
    <property type="match status" value="5"/>
</dbReference>
<evidence type="ECO:0000259" key="3">
    <source>
        <dbReference type="Pfam" id="PF14432"/>
    </source>
</evidence>
<evidence type="ECO:0000256" key="2">
    <source>
        <dbReference type="PROSITE-ProRule" id="PRU00708"/>
    </source>
</evidence>
<feature type="repeat" description="PPR" evidence="2">
    <location>
        <begin position="650"/>
        <end position="684"/>
    </location>
</feature>
<dbReference type="Pfam" id="PF01535">
    <property type="entry name" value="PPR"/>
    <property type="match status" value="6"/>
</dbReference>
<dbReference type="InterPro" id="IPR046960">
    <property type="entry name" value="PPR_At4g14850-like_plant"/>
</dbReference>
<comment type="caution">
    <text evidence="4">The sequence shown here is derived from an EMBL/GenBank/DDBJ whole genome shotgun (WGS) entry which is preliminary data.</text>
</comment>
<sequence>MAMASPSSSVCPSADPFRWWENTLRKRKKQDPNVVLAVREDATMVYIAATSAVKWKGDGLVSKFRLSCLPDSNGNDSHTHGDLMLVMQRCIEEKDITVGSRVLRSLLKDGLVSDHLLRKKLIDMLCLLDGLHKANEDIYELCKEEISSWDVLISAYIKLEQNEKVLELYHAMKKVPVEPNYDIFAAVFRACAVLEAHEIGVAVHIHAIELGYDMDDFITGVIIDMYCRFGWVLEARRVFDKFSERSPMTWNALIGGYCYVGDLQEALLLVQRMQREGLILSNSILVSLLRLCSKFTGLESGKKIHASIIEGGVESDLRISNALINMYAKCNSSEDARVVLDRAQLHDIVTWNALLSGYAQHGCFEEAFDIFQAMQQGDFWPDGTTYVSLLTACCSLEHLDKGKQLHSSVLTLGLDLNLSVGNSLLNMYIKCGSFEDAKAVFNALPGKDVISWNIMISGCREHEHGDEALAALKEMQEVGIQPDRITFLHLLKVFSNMLALEEGKHIHSLIIQKGFDTEISISNSLIDMYGKCGSLEDAVLVFDKTPKTSIVTWNAIMTVYALHNQGQETLQMYTRLEQEGIKPDRATYFSAIKACATLAALGWGKRIHDAAKQAGFATDIAVTNALIDMYAKCGSLKDAREVFDESPKRTVVTWTALISGYAEQSDYDTAVKLFYDMQQESIEPDGLAFLSLLSACSHKGLVEKGLFHLREMRDQHGILETLEHLDCIVDLVGCGGFFNVGEDLLETMPFKSNIVGWLSLLGSCRLHVNVEVARRCFDYVVALARDHAAAHVMMSNVYSKAGMYKEALELEIARLGKEAWKKAGQAYVEVEDCIHRFSANDTSHPQTLSIHSKLESLSWQAKEQGLLNDSLDLEALSPPVKQDLFCRHSEKLAITFGLLNTPADTPIRVTKNIRVCPDCHQSIKLISKIERREIIVKDVDCIHHFRDGACSCEDRDYVNSTCKNHILTRK</sequence>
<reference evidence="4" key="1">
    <citation type="submission" date="2021-01" db="EMBL/GenBank/DDBJ databases">
        <title>Adiantum capillus-veneris genome.</title>
        <authorList>
            <person name="Fang Y."/>
            <person name="Liao Q."/>
        </authorList>
    </citation>
    <scope>NUCLEOTIDE SEQUENCE</scope>
    <source>
        <strain evidence="4">H3</strain>
        <tissue evidence="4">Leaf</tissue>
    </source>
</reference>
<evidence type="ECO:0000313" key="5">
    <source>
        <dbReference type="Proteomes" id="UP000886520"/>
    </source>
</evidence>
<feature type="repeat" description="PPR" evidence="2">
    <location>
        <begin position="145"/>
        <end position="179"/>
    </location>
</feature>
<dbReference type="InterPro" id="IPR002885">
    <property type="entry name" value="PPR_rpt"/>
</dbReference>
<evidence type="ECO:0000256" key="1">
    <source>
        <dbReference type="ARBA" id="ARBA00022737"/>
    </source>
</evidence>
<feature type="repeat" description="PPR" evidence="2">
    <location>
        <begin position="246"/>
        <end position="280"/>
    </location>
</feature>
<keyword evidence="1" id="KW-0677">Repeat</keyword>